<evidence type="ECO:0000313" key="4">
    <source>
        <dbReference type="WBParaSite" id="TTAC_0000424101-mRNA-1"/>
    </source>
</evidence>
<dbReference type="EMBL" id="UYWX01003963">
    <property type="protein sequence ID" value="VDM24475.1"/>
    <property type="molecule type" value="Genomic_DNA"/>
</dbReference>
<dbReference type="OrthoDB" id="6499973at2759"/>
<accession>A0A0R3WU01</accession>
<evidence type="ECO:0000313" key="2">
    <source>
        <dbReference type="EMBL" id="VDM24475.1"/>
    </source>
</evidence>
<proteinExistence type="predicted"/>
<protein>
    <submittedName>
        <fullName evidence="4">MFS domain-containing protein</fullName>
    </submittedName>
</protein>
<keyword evidence="3" id="KW-1185">Reference proteome</keyword>
<dbReference type="InterPro" id="IPR036259">
    <property type="entry name" value="MFS_trans_sf"/>
</dbReference>
<dbReference type="Proteomes" id="UP000274429">
    <property type="component" value="Unassembled WGS sequence"/>
</dbReference>
<dbReference type="Gene3D" id="1.20.1250.20">
    <property type="entry name" value="MFS general substrate transporter like domains"/>
    <property type="match status" value="1"/>
</dbReference>
<keyword evidence="1" id="KW-0472">Membrane</keyword>
<feature type="transmembrane region" description="Helical" evidence="1">
    <location>
        <begin position="40"/>
        <end position="61"/>
    </location>
</feature>
<name>A0A0R3WU01_HYDTA</name>
<feature type="transmembrane region" description="Helical" evidence="1">
    <location>
        <begin position="12"/>
        <end position="34"/>
    </location>
</feature>
<sequence>MQRVKEEARVRRVCWWIVGGASVVSRLLSSWAAGRPRVSSTLLTAVTLMLSGVAVCVMPYLSSLIGQIVLMVIYGLAVSPFFSLTSIIICDILGLEALTNAYGIVTMVRGVASTIGSPVAGRLRH</sequence>
<evidence type="ECO:0000256" key="1">
    <source>
        <dbReference type="SAM" id="Phobius"/>
    </source>
</evidence>
<dbReference type="PANTHER" id="PTHR11360">
    <property type="entry name" value="MONOCARBOXYLATE TRANSPORTER"/>
    <property type="match status" value="1"/>
</dbReference>
<dbReference type="SUPFAM" id="SSF103473">
    <property type="entry name" value="MFS general substrate transporter"/>
    <property type="match status" value="1"/>
</dbReference>
<dbReference type="InterPro" id="IPR050327">
    <property type="entry name" value="Proton-linked_MCT"/>
</dbReference>
<gene>
    <name evidence="2" type="ORF">TTAC_LOCUS4226</name>
</gene>
<dbReference type="STRING" id="6205.A0A0R3WU01"/>
<keyword evidence="1" id="KW-1133">Transmembrane helix</keyword>
<reference evidence="2 3" key="2">
    <citation type="submission" date="2018-11" db="EMBL/GenBank/DDBJ databases">
        <authorList>
            <consortium name="Pathogen Informatics"/>
        </authorList>
    </citation>
    <scope>NUCLEOTIDE SEQUENCE [LARGE SCALE GENOMIC DNA]</scope>
</reference>
<keyword evidence="1" id="KW-0812">Transmembrane</keyword>
<reference evidence="4" key="1">
    <citation type="submission" date="2017-02" db="UniProtKB">
        <authorList>
            <consortium name="WormBaseParasite"/>
        </authorList>
    </citation>
    <scope>IDENTIFICATION</scope>
</reference>
<dbReference type="AlphaFoldDB" id="A0A0R3WU01"/>
<dbReference type="GO" id="GO:0008028">
    <property type="term" value="F:monocarboxylic acid transmembrane transporter activity"/>
    <property type="evidence" value="ECO:0007669"/>
    <property type="project" value="TreeGrafter"/>
</dbReference>
<dbReference type="PANTHER" id="PTHR11360:SF286">
    <property type="entry name" value="GH22266P"/>
    <property type="match status" value="1"/>
</dbReference>
<evidence type="ECO:0000313" key="3">
    <source>
        <dbReference type="Proteomes" id="UP000274429"/>
    </source>
</evidence>
<dbReference type="WBParaSite" id="TTAC_0000424101-mRNA-1">
    <property type="protein sequence ID" value="TTAC_0000424101-mRNA-1"/>
    <property type="gene ID" value="TTAC_0000424101"/>
</dbReference>
<organism evidence="4">
    <name type="scientific">Hydatigena taeniaeformis</name>
    <name type="common">Feline tapeworm</name>
    <name type="synonym">Taenia taeniaeformis</name>
    <dbReference type="NCBI Taxonomy" id="6205"/>
    <lineage>
        <taxon>Eukaryota</taxon>
        <taxon>Metazoa</taxon>
        <taxon>Spiralia</taxon>
        <taxon>Lophotrochozoa</taxon>
        <taxon>Platyhelminthes</taxon>
        <taxon>Cestoda</taxon>
        <taxon>Eucestoda</taxon>
        <taxon>Cyclophyllidea</taxon>
        <taxon>Taeniidae</taxon>
        <taxon>Hydatigera</taxon>
    </lineage>
</organism>
<feature type="transmembrane region" description="Helical" evidence="1">
    <location>
        <begin position="68"/>
        <end position="89"/>
    </location>
</feature>